<dbReference type="PANTHER" id="PTHR46236:SF35">
    <property type="entry name" value="MATH DOMAIN-CONTAINING PROTEIN"/>
    <property type="match status" value="1"/>
</dbReference>
<evidence type="ECO:0008006" key="4">
    <source>
        <dbReference type="Google" id="ProtNLM"/>
    </source>
</evidence>
<keyword evidence="3" id="KW-1185">Reference proteome</keyword>
<gene>
    <name evidence="2" type="ORF">V8G54_009882</name>
</gene>
<accession>A0AAQ3NWZ6</accession>
<feature type="coiled-coil region" evidence="1">
    <location>
        <begin position="164"/>
        <end position="208"/>
    </location>
</feature>
<protein>
    <recommendedName>
        <fullName evidence="4">MATH domain-containing protein</fullName>
    </recommendedName>
</protein>
<evidence type="ECO:0000313" key="2">
    <source>
        <dbReference type="EMBL" id="WVZ16900.1"/>
    </source>
</evidence>
<dbReference type="InterPro" id="IPR050804">
    <property type="entry name" value="MCC"/>
</dbReference>
<reference evidence="2 3" key="1">
    <citation type="journal article" date="2023" name="Life. Sci Alliance">
        <title>Evolutionary insights into 3D genome organization and epigenetic landscape of Vigna mungo.</title>
        <authorList>
            <person name="Junaid A."/>
            <person name="Singh B."/>
            <person name="Bhatia S."/>
        </authorList>
    </citation>
    <scope>NUCLEOTIDE SEQUENCE [LARGE SCALE GENOMIC DNA]</scope>
    <source>
        <strain evidence="2">Urdbean</strain>
    </source>
</reference>
<dbReference type="EMBL" id="CP144698">
    <property type="protein sequence ID" value="WVZ16900.1"/>
    <property type="molecule type" value="Genomic_DNA"/>
</dbReference>
<name>A0AAQ3NWZ6_VIGMU</name>
<proteinExistence type="predicted"/>
<sequence length="232" mass="27449">MEFEFSADVLRSKSFVFYDDFNSGFIVNDTLMIEVGIFVIKNVYENEQYWTVRKIDKNPDTKNPLFHEMFMRSFANIDLNYVPLLEKVCLQYPYFLVSQEKRSRKFTECAFTVLGLVLYFLNTKQVKDMDDEACDHLKKLWEEVKIFGFDLSWLESDVKSALNLKNYTQKMANLRKAKERVDDLEIRTKKLQTELERAKKDLVKAEDGFEERNLDDILGYGRSNPLMKFNNG</sequence>
<evidence type="ECO:0000256" key="1">
    <source>
        <dbReference type="SAM" id="Coils"/>
    </source>
</evidence>
<dbReference type="AlphaFoldDB" id="A0AAQ3NWZ6"/>
<dbReference type="PANTHER" id="PTHR46236">
    <property type="entry name" value="TRAF-LIKE SUPERFAMILY PROTEIN"/>
    <property type="match status" value="1"/>
</dbReference>
<evidence type="ECO:0000313" key="3">
    <source>
        <dbReference type="Proteomes" id="UP001374535"/>
    </source>
</evidence>
<organism evidence="2 3">
    <name type="scientific">Vigna mungo</name>
    <name type="common">Black gram</name>
    <name type="synonym">Phaseolus mungo</name>
    <dbReference type="NCBI Taxonomy" id="3915"/>
    <lineage>
        <taxon>Eukaryota</taxon>
        <taxon>Viridiplantae</taxon>
        <taxon>Streptophyta</taxon>
        <taxon>Embryophyta</taxon>
        <taxon>Tracheophyta</taxon>
        <taxon>Spermatophyta</taxon>
        <taxon>Magnoliopsida</taxon>
        <taxon>eudicotyledons</taxon>
        <taxon>Gunneridae</taxon>
        <taxon>Pentapetalae</taxon>
        <taxon>rosids</taxon>
        <taxon>fabids</taxon>
        <taxon>Fabales</taxon>
        <taxon>Fabaceae</taxon>
        <taxon>Papilionoideae</taxon>
        <taxon>50 kb inversion clade</taxon>
        <taxon>NPAAA clade</taxon>
        <taxon>indigoferoid/millettioid clade</taxon>
        <taxon>Phaseoleae</taxon>
        <taxon>Vigna</taxon>
    </lineage>
</organism>
<dbReference type="Proteomes" id="UP001374535">
    <property type="component" value="Chromosome 3"/>
</dbReference>
<keyword evidence="1" id="KW-0175">Coiled coil</keyword>